<comment type="similarity">
    <text evidence="4">Belongs to the SIMIBI class G3E GTPase family. ZNG1 subfamily.</text>
</comment>
<dbReference type="InterPro" id="IPR027417">
    <property type="entry name" value="P-loop_NTPase"/>
</dbReference>
<evidence type="ECO:0000256" key="1">
    <source>
        <dbReference type="ARBA" id="ARBA00022741"/>
    </source>
</evidence>
<proteinExistence type="inferred from homology"/>
<dbReference type="Gene3D" id="3.30.1220.10">
    <property type="entry name" value="CobW-like, C-terminal domain"/>
    <property type="match status" value="1"/>
</dbReference>
<evidence type="ECO:0000256" key="4">
    <source>
        <dbReference type="ARBA" id="ARBA00034320"/>
    </source>
</evidence>
<dbReference type="EMBL" id="JACTUZ010000023">
    <property type="protein sequence ID" value="MBC9176918.1"/>
    <property type="molecule type" value="Genomic_DNA"/>
</dbReference>
<dbReference type="InterPro" id="IPR051316">
    <property type="entry name" value="Zinc-reg_GTPase_activator"/>
</dbReference>
<reference evidence="9 10" key="1">
    <citation type="journal article" date="2009" name="Int. J. Syst. Evol. Microbiol.">
        <title>Transfer of Teichococcus ludipueritiae and Muricoccus roseus to the genus Roseomonas, as Roseomonas ludipueritiae comb. nov. and Roseomonas rosea comb. nov., respectively, and emended description of the genus Roseomonas.</title>
        <authorList>
            <person name="Sanchez-Porro C."/>
            <person name="Gallego V."/>
            <person name="Busse H.J."/>
            <person name="Kampfer P."/>
            <person name="Ventosa A."/>
        </authorList>
    </citation>
    <scope>NUCLEOTIDE SEQUENCE [LARGE SCALE GENOMIC DNA]</scope>
    <source>
        <strain evidence="9 10">DSM 14915</strain>
    </source>
</reference>
<keyword evidence="2" id="KW-0378">Hydrolase</keyword>
<keyword evidence="1" id="KW-0547">Nucleotide-binding</keyword>
<dbReference type="SUPFAM" id="SSF90002">
    <property type="entry name" value="Hypothetical protein YjiA, C-terminal domain"/>
    <property type="match status" value="1"/>
</dbReference>
<comment type="catalytic activity">
    <reaction evidence="6">
        <text>GTP + H2O = GDP + phosphate + H(+)</text>
        <dbReference type="Rhea" id="RHEA:19669"/>
        <dbReference type="ChEBI" id="CHEBI:15377"/>
        <dbReference type="ChEBI" id="CHEBI:15378"/>
        <dbReference type="ChEBI" id="CHEBI:37565"/>
        <dbReference type="ChEBI" id="CHEBI:43474"/>
        <dbReference type="ChEBI" id="CHEBI:58189"/>
    </reaction>
    <physiologicalReaction direction="left-to-right" evidence="6">
        <dbReference type="Rhea" id="RHEA:19670"/>
    </physiologicalReaction>
</comment>
<evidence type="ECO:0000259" key="7">
    <source>
        <dbReference type="Pfam" id="PF02492"/>
    </source>
</evidence>
<gene>
    <name evidence="9" type="ORF">IBL25_08175</name>
</gene>
<dbReference type="InterPro" id="IPR011629">
    <property type="entry name" value="CobW-like_C"/>
</dbReference>
<sequence>MTARTEFILLAGFLGSGKTSLLVDWLALPEAAQTAVIVNEAGEIDVDGAIIAESGTIPMAMLANGCVCCSLTNDLVFTIRALVEEREKAGLPPFRRIVLEGSGLSRPGPILRSLAPLAPLNLAVRVVTTCDASQAAEQARHFDEVASQLAAASTIVITKPDLAGTGAAEALAGAINPLATLVLEQDRAARARAAFAPAPPAALPAGPMAPERAHPRVSVLRVAFAPEAGWEDRLDWMEDLAAFCGDRLLRVKGFIRHPGTGATLLVQAVGTLFSPPAPMSGGQDLPEALVVIARDLSAQDLRVVNPAAPVLVAPYRPGKALTCVPG</sequence>
<dbReference type="PANTHER" id="PTHR13748:SF62">
    <property type="entry name" value="COBW DOMAIN-CONTAINING PROTEIN"/>
    <property type="match status" value="1"/>
</dbReference>
<comment type="caution">
    <text evidence="9">The sequence shown here is derived from an EMBL/GenBank/DDBJ whole genome shotgun (WGS) entry which is preliminary data.</text>
</comment>
<comment type="function">
    <text evidence="5">Zinc chaperone that directly transfers zinc cofactor to target proteins, thereby activating them. Zinc is transferred from the CXCC motif in the GTPase domain to the zinc binding site in target proteins in a process requiring GTP hydrolysis.</text>
</comment>
<feature type="domain" description="CobW C-terminal" evidence="8">
    <location>
        <begin position="234"/>
        <end position="302"/>
    </location>
</feature>
<evidence type="ECO:0000259" key="8">
    <source>
        <dbReference type="Pfam" id="PF07683"/>
    </source>
</evidence>
<dbReference type="PANTHER" id="PTHR13748">
    <property type="entry name" value="COBW-RELATED"/>
    <property type="match status" value="1"/>
</dbReference>
<dbReference type="Pfam" id="PF07683">
    <property type="entry name" value="CobW_C"/>
    <property type="match status" value="1"/>
</dbReference>
<dbReference type="Proteomes" id="UP000603940">
    <property type="component" value="Unassembled WGS sequence"/>
</dbReference>
<dbReference type="InterPro" id="IPR036627">
    <property type="entry name" value="CobW-likC_sf"/>
</dbReference>
<keyword evidence="10" id="KW-1185">Reference proteome</keyword>
<protein>
    <submittedName>
        <fullName evidence="9">GTP-binding protein</fullName>
    </submittedName>
</protein>
<organism evidence="9 10">
    <name type="scientific">Pseudoroseomonas ludipueritiae</name>
    <dbReference type="NCBI Taxonomy" id="198093"/>
    <lineage>
        <taxon>Bacteria</taxon>
        <taxon>Pseudomonadati</taxon>
        <taxon>Pseudomonadota</taxon>
        <taxon>Alphaproteobacteria</taxon>
        <taxon>Acetobacterales</taxon>
        <taxon>Acetobacteraceae</taxon>
        <taxon>Pseudoroseomonas</taxon>
    </lineage>
</organism>
<evidence type="ECO:0000256" key="6">
    <source>
        <dbReference type="ARBA" id="ARBA00049117"/>
    </source>
</evidence>
<evidence type="ECO:0000313" key="9">
    <source>
        <dbReference type="EMBL" id="MBC9176918.1"/>
    </source>
</evidence>
<evidence type="ECO:0000256" key="5">
    <source>
        <dbReference type="ARBA" id="ARBA00045658"/>
    </source>
</evidence>
<dbReference type="InterPro" id="IPR003495">
    <property type="entry name" value="CobW/HypB/UreG_nucleotide-bd"/>
</dbReference>
<keyword evidence="3" id="KW-0143">Chaperone</keyword>
<evidence type="ECO:0000313" key="10">
    <source>
        <dbReference type="Proteomes" id="UP000603940"/>
    </source>
</evidence>
<feature type="domain" description="CobW/HypB/UreG nucleotide-binding" evidence="7">
    <location>
        <begin position="8"/>
        <end position="171"/>
    </location>
</feature>
<evidence type="ECO:0000256" key="3">
    <source>
        <dbReference type="ARBA" id="ARBA00023186"/>
    </source>
</evidence>
<dbReference type="SUPFAM" id="SSF52540">
    <property type="entry name" value="P-loop containing nucleoside triphosphate hydrolases"/>
    <property type="match status" value="1"/>
</dbReference>
<evidence type="ECO:0000256" key="2">
    <source>
        <dbReference type="ARBA" id="ARBA00022801"/>
    </source>
</evidence>
<dbReference type="RefSeq" id="WP_187778062.1">
    <property type="nucleotide sequence ID" value="NZ_JACTUZ010000023.1"/>
</dbReference>
<name>A0ABR7R5B3_9PROT</name>
<accession>A0ABR7R5B3</accession>
<dbReference type="Gene3D" id="3.40.50.300">
    <property type="entry name" value="P-loop containing nucleotide triphosphate hydrolases"/>
    <property type="match status" value="1"/>
</dbReference>
<dbReference type="Pfam" id="PF02492">
    <property type="entry name" value="cobW"/>
    <property type="match status" value="1"/>
</dbReference>